<keyword evidence="1" id="KW-0812">Transmembrane</keyword>
<protein>
    <recommendedName>
        <fullName evidence="4">DUF4129 domain-containing protein</fullName>
    </recommendedName>
</protein>
<evidence type="ECO:0000313" key="3">
    <source>
        <dbReference type="Proteomes" id="UP000677804"/>
    </source>
</evidence>
<dbReference type="EMBL" id="CP074405">
    <property type="protein sequence ID" value="QVI61890.1"/>
    <property type="molecule type" value="Genomic_DNA"/>
</dbReference>
<dbReference type="Proteomes" id="UP000677804">
    <property type="component" value="Chromosome"/>
</dbReference>
<keyword evidence="1" id="KW-0472">Membrane</keyword>
<organism evidence="2 3">
    <name type="scientific">Cellulomonas wangleii</name>
    <dbReference type="NCBI Taxonomy" id="2816956"/>
    <lineage>
        <taxon>Bacteria</taxon>
        <taxon>Bacillati</taxon>
        <taxon>Actinomycetota</taxon>
        <taxon>Actinomycetes</taxon>
        <taxon>Micrococcales</taxon>
        <taxon>Cellulomonadaceae</taxon>
        <taxon>Cellulomonas</taxon>
    </lineage>
</organism>
<sequence>MPGAELVDPVPYAGWWPWVAVAIVLAVVGWYVWVWRSTRGPAAASPPPVVPAVPGAPPAANARRDPYAALRGTTLARLDEVERRYAAGDVDVRGANLEIRWVLREFATARTGVDTSAMTAAAARADRRTRPLATLLENSSLPTFGASSRTRVARTLEQARRRVRTW</sequence>
<gene>
    <name evidence="2" type="ORF">KG103_15845</name>
</gene>
<feature type="transmembrane region" description="Helical" evidence="1">
    <location>
        <begin position="15"/>
        <end position="34"/>
    </location>
</feature>
<dbReference type="RefSeq" id="WP_207339465.1">
    <property type="nucleotide sequence ID" value="NZ_CP074405.1"/>
</dbReference>
<keyword evidence="1" id="KW-1133">Transmembrane helix</keyword>
<evidence type="ECO:0000256" key="1">
    <source>
        <dbReference type="SAM" id="Phobius"/>
    </source>
</evidence>
<reference evidence="2 3" key="1">
    <citation type="submission" date="2021-05" db="EMBL/GenBank/DDBJ databases">
        <title>Novel species in genus Cellulomonas.</title>
        <authorList>
            <person name="Zhang G."/>
        </authorList>
    </citation>
    <scope>NUCLEOTIDE SEQUENCE [LARGE SCALE GENOMIC DNA]</scope>
    <source>
        <strain evidence="3">zg-ZUI222</strain>
    </source>
</reference>
<accession>A0ABX8D354</accession>
<evidence type="ECO:0008006" key="4">
    <source>
        <dbReference type="Google" id="ProtNLM"/>
    </source>
</evidence>
<keyword evidence="3" id="KW-1185">Reference proteome</keyword>
<name>A0ABX8D354_9CELL</name>
<evidence type="ECO:0000313" key="2">
    <source>
        <dbReference type="EMBL" id="QVI61890.1"/>
    </source>
</evidence>
<proteinExistence type="predicted"/>